<dbReference type="PANTHER" id="PTHR43105:SF4">
    <property type="entry name" value="PROTEIN YDEP"/>
    <property type="match status" value="1"/>
</dbReference>
<dbReference type="InterPro" id="IPR016193">
    <property type="entry name" value="Cytidine_deaminase-like"/>
</dbReference>
<comment type="subcellular location">
    <subcellularLocation>
        <location evidence="1">Cytoplasm</location>
    </subcellularLocation>
</comment>
<dbReference type="Gene3D" id="3.40.140.10">
    <property type="entry name" value="Cytidine Deaminase, domain 2"/>
    <property type="match status" value="1"/>
</dbReference>
<comment type="function">
    <text evidence="1">Required for formate dehydrogenase (FDH) activity. Acts as a sulfur carrier protein that transfers sulfur from IscS to the molybdenum cofactor prior to its insertion into FDH.</text>
</comment>
<name>Q746B7_THET2</name>
<dbReference type="Pfam" id="PF00384">
    <property type="entry name" value="Molybdopterin"/>
    <property type="match status" value="1"/>
</dbReference>
<dbReference type="InterPro" id="IPR050123">
    <property type="entry name" value="Prok_molybdopt-oxidoreductase"/>
</dbReference>
<dbReference type="Pfam" id="PF02634">
    <property type="entry name" value="FdhD-NarQ"/>
    <property type="match status" value="1"/>
</dbReference>
<dbReference type="InterPro" id="IPR003786">
    <property type="entry name" value="FdhD"/>
</dbReference>
<feature type="active site" description="Cysteine persulfide intermediate" evidence="1">
    <location>
        <position position="876"/>
    </location>
</feature>
<dbReference type="InterPro" id="IPR006656">
    <property type="entry name" value="Mopterin_OxRdtase"/>
</dbReference>
<dbReference type="eggNOG" id="COG0243">
    <property type="taxonomic scope" value="Bacteria"/>
</dbReference>
<feature type="compositionally biased region" description="Gly residues" evidence="2">
    <location>
        <begin position="707"/>
        <end position="717"/>
    </location>
</feature>
<evidence type="ECO:0000313" key="4">
    <source>
        <dbReference type="EMBL" id="AAS82468.1"/>
    </source>
</evidence>
<dbReference type="SUPFAM" id="SSF53706">
    <property type="entry name" value="Formate dehydrogenase/DMSO reductase, domains 1-3"/>
    <property type="match status" value="1"/>
</dbReference>
<dbReference type="EMBL" id="AE017222">
    <property type="protein sequence ID" value="AAS82468.1"/>
    <property type="molecule type" value="Genomic_DNA"/>
</dbReference>
<dbReference type="AlphaFoldDB" id="Q746B7"/>
<dbReference type="GO" id="GO:0016491">
    <property type="term" value="F:oxidoreductase activity"/>
    <property type="evidence" value="ECO:0007669"/>
    <property type="project" value="InterPro"/>
</dbReference>
<feature type="binding site" evidence="1">
    <location>
        <begin position="1016"/>
        <end position="1021"/>
    </location>
    <ligand>
        <name>Mo-bis(molybdopterin guanine dinucleotide)</name>
        <dbReference type="ChEBI" id="CHEBI:60539"/>
    </ligand>
</feature>
<dbReference type="CDD" id="cd02767">
    <property type="entry name" value="MopB_ydeP"/>
    <property type="match status" value="1"/>
</dbReference>
<dbReference type="eggNOG" id="COG1526">
    <property type="taxonomic scope" value="Bacteria"/>
</dbReference>
<geneLocation type="plasmid" evidence="4 5">
    <name>pTT27</name>
</geneLocation>
<proteinExistence type="inferred from homology"/>
<dbReference type="GO" id="GO:0006777">
    <property type="term" value="P:Mo-molybdopterin cofactor biosynthetic process"/>
    <property type="evidence" value="ECO:0007669"/>
    <property type="project" value="UniProtKB-UniRule"/>
</dbReference>
<dbReference type="Proteomes" id="UP000000592">
    <property type="component" value="Plasmid pTT27"/>
</dbReference>
<feature type="compositionally biased region" description="Pro residues" evidence="2">
    <location>
        <begin position="729"/>
        <end position="738"/>
    </location>
</feature>
<dbReference type="HAMAP" id="MF_00187">
    <property type="entry name" value="FdhD"/>
    <property type="match status" value="1"/>
</dbReference>
<keyword evidence="4" id="KW-0614">Plasmid</keyword>
<evidence type="ECO:0000256" key="2">
    <source>
        <dbReference type="SAM" id="MobiDB-lite"/>
    </source>
</evidence>
<dbReference type="Gene3D" id="3.10.20.10">
    <property type="match status" value="1"/>
</dbReference>
<dbReference type="KEGG" id="tth:TT_P0138"/>
<feature type="domain" description="Molybdopterin oxidoreductase" evidence="3">
    <location>
        <begin position="125"/>
        <end position="566"/>
    </location>
</feature>
<protein>
    <recommendedName>
        <fullName evidence="1">Sulfur carrier protein FdhD</fullName>
    </recommendedName>
</protein>
<organism evidence="4 5">
    <name type="scientific">Thermus thermophilus (strain ATCC BAA-163 / DSM 7039 / HB27)</name>
    <dbReference type="NCBI Taxonomy" id="262724"/>
    <lineage>
        <taxon>Bacteria</taxon>
        <taxon>Thermotogati</taxon>
        <taxon>Deinococcota</taxon>
        <taxon>Deinococci</taxon>
        <taxon>Thermales</taxon>
        <taxon>Thermaceae</taxon>
        <taxon>Thermus</taxon>
    </lineage>
</organism>
<feature type="region of interest" description="Disordered" evidence="2">
    <location>
        <begin position="627"/>
        <end position="763"/>
    </location>
</feature>
<dbReference type="SUPFAM" id="SSF53927">
    <property type="entry name" value="Cytidine deaminase-like"/>
    <property type="match status" value="1"/>
</dbReference>
<dbReference type="Gene3D" id="3.40.50.740">
    <property type="match status" value="1"/>
</dbReference>
<dbReference type="GO" id="GO:0097163">
    <property type="term" value="F:sulfur carrier activity"/>
    <property type="evidence" value="ECO:0007669"/>
    <property type="project" value="UniProtKB-UniRule"/>
</dbReference>
<dbReference type="PANTHER" id="PTHR43105">
    <property type="entry name" value="RESPIRATORY NITRATE REDUCTASE"/>
    <property type="match status" value="1"/>
</dbReference>
<dbReference type="GO" id="GO:0005737">
    <property type="term" value="C:cytoplasm"/>
    <property type="evidence" value="ECO:0007669"/>
    <property type="project" value="UniProtKB-SubCell"/>
</dbReference>
<dbReference type="GO" id="GO:0016783">
    <property type="term" value="F:sulfurtransferase activity"/>
    <property type="evidence" value="ECO:0007669"/>
    <property type="project" value="InterPro"/>
</dbReference>
<keyword evidence="1" id="KW-0963">Cytoplasm</keyword>
<sequence length="1042" mass="113613">MAWLNPFWSSPKAYVRPPKRGLAPELWASRIPFTHLENFYEVFRALWENRDNLPYAWRILKDGVCDGCALGTSGLEDWTLHGVHLCNVRLRLLRLNTLPPLDPKVLEDVEALKGRKSRELRRLGRLPYPMLRRKGERGFRRVSWDEALGLAAEYLRRHLPEGAFFYLTSRGVPNETYYVVQKAVRALGCNHVDNAARICHSPSTVVLKEALGVAATTCSYTDLIGTDLVVFLGSNVANNQPVMMKYLYHAKKAGTKVAVVNPYREPGMERYFVPSDLESALFGTRIADRFFQILPGGDIAFLHGAAKWMLEEGWVDPGFIRAHTAGFEAYKALLEAIPFAELEKAAGVSREEMRAFAEMVGRAERAVFVWGMGITQHTHGEDNVRAIVNLALLKGFVGREGCGLMPIRGHSGVQGGAEMGAYATAFPGGLPVNPENARRLAELWGFPVPDRPGLTTPEALDRALEGRLGVLWAIGGDFREVMPDPEAVEEALRRVPLRVHQDIVLSSQMLLEPGECVLLLPATTRYEVPGGVTETSTERRVIFSPEIPGPRPPEARPEWEVFQELVHRLRPELKDRFRFASTAEVREEIARVIPLYEGIQRLKAKGDQFQYGGRHLCEGWRFPTPDGKAHFRPVPPAPKGGPRGGLPRGHPPGEAVQLHRPRGPGPPHRGLPGRGLHEPQGRRPPGPEAWGSGGAGKRLRPLRRPGLPGGGQRGHPGGPLARGERPGRPQGPLPPGPHPGLQGGPRPPAAGGGGGPFPAPAMRGKARVRVARLEGGRWREVRDEVAAEAPLEIRLRYRDEVASLGVVLRTPGQDAELAAGLLYTEGLLQDPKEVLAIAPCADGSLPPEAREGVIQVFLRHPLPPPPKRHLALTAACGACGREALPDLGKLGLSPPPPLAVDPDLLLALPERLGEAQRLFRATGGLHAAALFDREGRLVALREDVGRHNALDKLIGWAFLQGKLPLHDHILLVSGRAGYELLVKAVAAGIPVFCAVSAPTSLAVALAQAYGLTLVGFLRPGRMNVYAGRERVGPPRGLPNPCG</sequence>
<dbReference type="GO" id="GO:0016020">
    <property type="term" value="C:membrane"/>
    <property type="evidence" value="ECO:0007669"/>
    <property type="project" value="TreeGrafter"/>
</dbReference>
<gene>
    <name evidence="1" type="primary">fdhD</name>
    <name evidence="4" type="ordered locus">TT_P0138</name>
</gene>
<dbReference type="NCBIfam" id="TIGR00129">
    <property type="entry name" value="fdhD_narQ"/>
    <property type="match status" value="1"/>
</dbReference>
<keyword evidence="1" id="KW-0501">Molybdenum cofactor biosynthesis</keyword>
<reference evidence="4 5" key="1">
    <citation type="journal article" date="2004" name="Nat. Biotechnol.">
        <title>The genome sequence of the extreme thermophile Thermus thermophilus.</title>
        <authorList>
            <person name="Henne A."/>
            <person name="Brueggemann H."/>
            <person name="Raasch C."/>
            <person name="Wiezer A."/>
            <person name="Hartsch T."/>
            <person name="Liesegang H."/>
            <person name="Johann A."/>
            <person name="Lienard T."/>
            <person name="Gohl O."/>
            <person name="Martinez-Arias R."/>
            <person name="Jacobi C."/>
            <person name="Starkuviene V."/>
            <person name="Schlenczeck S."/>
            <person name="Dencker S."/>
            <person name="Huber R."/>
            <person name="Klenk H.-P."/>
            <person name="Overbeek R."/>
            <person name="Kramer W."/>
            <person name="Merkl R."/>
            <person name="Gottschalk G."/>
            <person name="Fritz H.-J."/>
        </authorList>
    </citation>
    <scope>NUCLEOTIDE SEQUENCE [LARGE SCALE GENOMIC DNA]</scope>
    <source>
        <strain evidence="5">ATCC BAA-163 / DSM 7039 / HB27</strain>
        <plasmid evidence="4 5">pTT27</plasmid>
    </source>
</reference>
<evidence type="ECO:0000259" key="3">
    <source>
        <dbReference type="Pfam" id="PF00384"/>
    </source>
</evidence>
<evidence type="ECO:0000313" key="5">
    <source>
        <dbReference type="Proteomes" id="UP000000592"/>
    </source>
</evidence>
<dbReference type="HOGENOM" id="CLU_292383_0_0_0"/>
<accession>Q746B7</accession>
<comment type="similarity">
    <text evidence="1">Belongs to the FdhD family.</text>
</comment>
<dbReference type="Gene3D" id="3.40.228.10">
    <property type="entry name" value="Dimethylsulfoxide Reductase, domain 2"/>
    <property type="match status" value="1"/>
</dbReference>
<evidence type="ECO:0000256" key="1">
    <source>
        <dbReference type="HAMAP-Rule" id="MF_00187"/>
    </source>
</evidence>
<dbReference type="InterPro" id="IPR041953">
    <property type="entry name" value="YdeP_MopB"/>
</dbReference>